<dbReference type="Gene3D" id="2.180.10.10">
    <property type="entry name" value="RHS repeat-associated core"/>
    <property type="match status" value="1"/>
</dbReference>
<sequence>FDLEGNILTKTSYIYNAAGALSKAVTRDNKGVKISETEYTGFTNQEKASLATSFDLEGNILTKTSYIYDASGALDKAVTRNEAGTKLSETQYQGLQNQEKAFLATSFDLEGTILTKTSYIYNKAGALEKSITVDEAGTKLSETEYTGLQNKEKASLATSFDLEGTILTKTSYIYNAAGALEKSITADEAGTKLSETQYQGLQNQEKVSLATSFDFEGNILAKTSYIYNAA</sequence>
<proteinExistence type="predicted"/>
<gene>
    <name evidence="1" type="ORF">S01H1_78622</name>
</gene>
<organism evidence="1">
    <name type="scientific">marine sediment metagenome</name>
    <dbReference type="NCBI Taxonomy" id="412755"/>
    <lineage>
        <taxon>unclassified sequences</taxon>
        <taxon>metagenomes</taxon>
        <taxon>ecological metagenomes</taxon>
    </lineage>
</organism>
<protein>
    <submittedName>
        <fullName evidence="1">Uncharacterized protein</fullName>
    </submittedName>
</protein>
<reference evidence="1" key="1">
    <citation type="journal article" date="2014" name="Front. Microbiol.">
        <title>High frequency of phylogenetically diverse reductive dehalogenase-homologous genes in deep subseafloor sedimentary metagenomes.</title>
        <authorList>
            <person name="Kawai M."/>
            <person name="Futagami T."/>
            <person name="Toyoda A."/>
            <person name="Takaki Y."/>
            <person name="Nishi S."/>
            <person name="Hori S."/>
            <person name="Arai W."/>
            <person name="Tsubouchi T."/>
            <person name="Morono Y."/>
            <person name="Uchiyama I."/>
            <person name="Ito T."/>
            <person name="Fujiyama A."/>
            <person name="Inagaki F."/>
            <person name="Takami H."/>
        </authorList>
    </citation>
    <scope>NUCLEOTIDE SEQUENCE</scope>
    <source>
        <strain evidence="1">Expedition CK06-06</strain>
    </source>
</reference>
<accession>X0YIT3</accession>
<dbReference type="EMBL" id="BARS01052926">
    <property type="protein sequence ID" value="GAG47057.1"/>
    <property type="molecule type" value="Genomic_DNA"/>
</dbReference>
<dbReference type="AlphaFoldDB" id="X0YIT3"/>
<feature type="non-terminal residue" evidence="1">
    <location>
        <position position="230"/>
    </location>
</feature>
<comment type="caution">
    <text evidence="1">The sequence shown here is derived from an EMBL/GenBank/DDBJ whole genome shotgun (WGS) entry which is preliminary data.</text>
</comment>
<feature type="non-terminal residue" evidence="1">
    <location>
        <position position="1"/>
    </location>
</feature>
<evidence type="ECO:0000313" key="1">
    <source>
        <dbReference type="EMBL" id="GAG47057.1"/>
    </source>
</evidence>
<name>X0YIT3_9ZZZZ</name>